<proteinExistence type="predicted"/>
<evidence type="ECO:0000313" key="1">
    <source>
        <dbReference type="EMBL" id="JAA78214.1"/>
    </source>
</evidence>
<organism evidence="1">
    <name type="scientific">Pararge aegeria</name>
    <name type="common">speckled wood butterfly</name>
    <dbReference type="NCBI Taxonomy" id="116150"/>
    <lineage>
        <taxon>Eukaryota</taxon>
        <taxon>Metazoa</taxon>
        <taxon>Ecdysozoa</taxon>
        <taxon>Arthropoda</taxon>
        <taxon>Hexapoda</taxon>
        <taxon>Insecta</taxon>
        <taxon>Pterygota</taxon>
        <taxon>Neoptera</taxon>
        <taxon>Endopterygota</taxon>
        <taxon>Lepidoptera</taxon>
        <taxon>Glossata</taxon>
        <taxon>Ditrysia</taxon>
        <taxon>Papilionoidea</taxon>
        <taxon>Nymphalidae</taxon>
        <taxon>Satyrinae</taxon>
        <taxon>Satyrini</taxon>
        <taxon>Parargina</taxon>
        <taxon>Pararge</taxon>
    </lineage>
</organism>
<name>S4NMC4_9NEOP</name>
<dbReference type="AlphaFoldDB" id="S4NMC4"/>
<protein>
    <submittedName>
        <fullName evidence="1">Uncharacterized protein</fullName>
    </submittedName>
</protein>
<sequence length="70" mass="7857">MSSLDCSLLETVASFNKVISVIIPSIRIQVFIKATFPMFKAQDMLLTGARAVITEVNCLFIIVQDWLTKH</sequence>
<reference evidence="1" key="1">
    <citation type="journal article" date="2013" name="BMC Genomics">
        <title>Unscrambling butterfly oogenesis.</title>
        <authorList>
            <person name="Carter J.M."/>
            <person name="Baker S.C."/>
            <person name="Pink R."/>
            <person name="Carter D.R."/>
            <person name="Collins A."/>
            <person name="Tomlin J."/>
            <person name="Gibbs M."/>
            <person name="Breuker C.J."/>
        </authorList>
    </citation>
    <scope>NUCLEOTIDE SEQUENCE</scope>
    <source>
        <tissue evidence="1">Ovary</tissue>
    </source>
</reference>
<dbReference type="EMBL" id="GAIX01014346">
    <property type="protein sequence ID" value="JAA78214.1"/>
    <property type="molecule type" value="Transcribed_RNA"/>
</dbReference>
<accession>S4NMC4</accession>
<reference evidence="1" key="2">
    <citation type="submission" date="2013-05" db="EMBL/GenBank/DDBJ databases">
        <authorList>
            <person name="Carter J.-M."/>
            <person name="Baker S.C."/>
            <person name="Pink R."/>
            <person name="Carter D.R.F."/>
            <person name="Collins A."/>
            <person name="Tomlin J."/>
            <person name="Gibbs M."/>
            <person name="Breuker C.J."/>
        </authorList>
    </citation>
    <scope>NUCLEOTIDE SEQUENCE</scope>
    <source>
        <tissue evidence="1">Ovary</tissue>
    </source>
</reference>